<keyword evidence="2" id="KW-0238">DNA-binding</keyword>
<dbReference type="PANTHER" id="PTHR30349">
    <property type="entry name" value="PHAGE INTEGRASE-RELATED"/>
    <property type="match status" value="1"/>
</dbReference>
<dbReference type="GO" id="GO:0006310">
    <property type="term" value="P:DNA recombination"/>
    <property type="evidence" value="ECO:0007669"/>
    <property type="project" value="UniProtKB-KW"/>
</dbReference>
<reference evidence="5 6" key="1">
    <citation type="submission" date="2019-10" db="EMBL/GenBank/DDBJ databases">
        <title>Comparative genomics of sulfur disproportionating microorganisms.</title>
        <authorList>
            <person name="Ward L.M."/>
            <person name="Bertran E."/>
            <person name="Johnston D."/>
        </authorList>
    </citation>
    <scope>NUCLEOTIDE SEQUENCE [LARGE SCALE GENOMIC DNA]</scope>
    <source>
        <strain evidence="5 6">DSM 14055</strain>
    </source>
</reference>
<accession>A0A6N7IWX3</accession>
<gene>
    <name evidence="5" type="ORF">GFC01_17345</name>
</gene>
<proteinExistence type="inferred from homology"/>
<dbReference type="InterPro" id="IPR050090">
    <property type="entry name" value="Tyrosine_recombinase_XerCD"/>
</dbReference>
<comment type="caution">
    <text evidence="5">The sequence shown here is derived from an EMBL/GenBank/DDBJ whole genome shotgun (WGS) entry which is preliminary data.</text>
</comment>
<dbReference type="InterPro" id="IPR002104">
    <property type="entry name" value="Integrase_catalytic"/>
</dbReference>
<dbReference type="Pfam" id="PF00589">
    <property type="entry name" value="Phage_integrase"/>
    <property type="match status" value="1"/>
</dbReference>
<dbReference type="Proteomes" id="UP000441717">
    <property type="component" value="Unassembled WGS sequence"/>
</dbReference>
<evidence type="ECO:0000313" key="5">
    <source>
        <dbReference type="EMBL" id="MQL53987.1"/>
    </source>
</evidence>
<dbReference type="AlphaFoldDB" id="A0A6N7IWX3"/>
<sequence>MSSKPFDFNGFMGDFKELLIQFVQMKQSLGFDYTGEANTLKRFSKFTLNYAIENYTLTKELADAWTAKRPGERDVTWERRINNLKQFALFLSNLGYDAYIPVCKAKINRHLFVPHIFTSEQLDRIFSECDNIKPHPLSNQHIVFPAIYRILYGCGLRISEALALRLKDVDLKQGIVTIRSSKFKKDRLIPMSPSLTRYLTAYSLKLHTFSKPEDYFFMKKDGTAYSPDTLYDKFRQILWKCGISHGGKGRGPRMHDLRHTFSVNALNQMVRQGVDLYCALPILSTYLGHASVGATERYVRLTEEAYPGILDTVSQTCAYVFPAVKAT</sequence>
<dbReference type="SUPFAM" id="SSF56349">
    <property type="entry name" value="DNA breaking-rejoining enzymes"/>
    <property type="match status" value="1"/>
</dbReference>
<feature type="domain" description="Tyr recombinase" evidence="4">
    <location>
        <begin position="112"/>
        <end position="311"/>
    </location>
</feature>
<evidence type="ECO:0000259" key="4">
    <source>
        <dbReference type="PROSITE" id="PS51898"/>
    </source>
</evidence>
<dbReference type="GO" id="GO:0003677">
    <property type="term" value="F:DNA binding"/>
    <property type="evidence" value="ECO:0007669"/>
    <property type="project" value="UniProtKB-KW"/>
</dbReference>
<evidence type="ECO:0000256" key="3">
    <source>
        <dbReference type="ARBA" id="ARBA00023172"/>
    </source>
</evidence>
<evidence type="ECO:0000313" key="6">
    <source>
        <dbReference type="Proteomes" id="UP000441717"/>
    </source>
</evidence>
<evidence type="ECO:0000256" key="2">
    <source>
        <dbReference type="ARBA" id="ARBA00023125"/>
    </source>
</evidence>
<dbReference type="PANTHER" id="PTHR30349:SF41">
    <property type="entry name" value="INTEGRASE_RECOMBINASE PROTEIN MJ0367-RELATED"/>
    <property type="match status" value="1"/>
</dbReference>
<dbReference type="OrthoDB" id="9766545at2"/>
<evidence type="ECO:0000256" key="1">
    <source>
        <dbReference type="ARBA" id="ARBA00008857"/>
    </source>
</evidence>
<dbReference type="EMBL" id="WHYR01000093">
    <property type="protein sequence ID" value="MQL53987.1"/>
    <property type="molecule type" value="Genomic_DNA"/>
</dbReference>
<dbReference type="InterPro" id="IPR013762">
    <property type="entry name" value="Integrase-like_cat_sf"/>
</dbReference>
<keyword evidence="6" id="KW-1185">Reference proteome</keyword>
<name>A0A6N7IWX3_9FIRM</name>
<keyword evidence="3" id="KW-0233">DNA recombination</keyword>
<dbReference type="PROSITE" id="PS51898">
    <property type="entry name" value="TYR_RECOMBINASE"/>
    <property type="match status" value="1"/>
</dbReference>
<comment type="similarity">
    <text evidence="1">Belongs to the 'phage' integrase family.</text>
</comment>
<organism evidence="5 6">
    <name type="scientific">Desulfofundulus thermobenzoicus</name>
    <dbReference type="NCBI Taxonomy" id="29376"/>
    <lineage>
        <taxon>Bacteria</taxon>
        <taxon>Bacillati</taxon>
        <taxon>Bacillota</taxon>
        <taxon>Clostridia</taxon>
        <taxon>Eubacteriales</taxon>
        <taxon>Peptococcaceae</taxon>
        <taxon>Desulfofundulus</taxon>
    </lineage>
</organism>
<dbReference type="InterPro" id="IPR011010">
    <property type="entry name" value="DNA_brk_join_enz"/>
</dbReference>
<dbReference type="RefSeq" id="WP_152948434.1">
    <property type="nucleotide sequence ID" value="NZ_WHYR01000093.1"/>
</dbReference>
<dbReference type="GO" id="GO:0015074">
    <property type="term" value="P:DNA integration"/>
    <property type="evidence" value="ECO:0007669"/>
    <property type="project" value="InterPro"/>
</dbReference>
<protein>
    <submittedName>
        <fullName evidence="5">Tyrosine-type recombinase/integrase</fullName>
    </submittedName>
</protein>
<dbReference type="Gene3D" id="1.10.443.10">
    <property type="entry name" value="Intergrase catalytic core"/>
    <property type="match status" value="1"/>
</dbReference>